<accession>A0A2P7QUV0</accession>
<organism evidence="2 3">
    <name type="scientific">Allosphingosinicella deserti</name>
    <dbReference type="NCBI Taxonomy" id="2116704"/>
    <lineage>
        <taxon>Bacteria</taxon>
        <taxon>Pseudomonadati</taxon>
        <taxon>Pseudomonadota</taxon>
        <taxon>Alphaproteobacteria</taxon>
        <taxon>Sphingomonadales</taxon>
        <taxon>Sphingomonadaceae</taxon>
        <taxon>Allosphingosinicella</taxon>
    </lineage>
</organism>
<comment type="caution">
    <text evidence="2">The sequence shown here is derived from an EMBL/GenBank/DDBJ whole genome shotgun (WGS) entry which is preliminary data.</text>
</comment>
<evidence type="ECO:0000256" key="1">
    <source>
        <dbReference type="SAM" id="Phobius"/>
    </source>
</evidence>
<dbReference type="EMBL" id="PXYI01000002">
    <property type="protein sequence ID" value="PSJ41710.1"/>
    <property type="molecule type" value="Genomic_DNA"/>
</dbReference>
<evidence type="ECO:0000313" key="3">
    <source>
        <dbReference type="Proteomes" id="UP000241167"/>
    </source>
</evidence>
<protein>
    <submittedName>
        <fullName evidence="2">Uncharacterized protein</fullName>
    </submittedName>
</protein>
<name>A0A2P7QUV0_9SPHN</name>
<sequence length="61" mass="5936">MTAPTVAAAQSAAEIAPASESIDSGSALRGGFIIPLIALVAVVLGVLAATSDDDDDLPTTP</sequence>
<proteinExistence type="predicted"/>
<keyword evidence="1" id="KW-0812">Transmembrane</keyword>
<dbReference type="AlphaFoldDB" id="A0A2P7QUV0"/>
<gene>
    <name evidence="2" type="ORF">C7I55_05330</name>
</gene>
<keyword evidence="1" id="KW-1133">Transmembrane helix</keyword>
<reference evidence="2 3" key="1">
    <citation type="submission" date="2018-03" db="EMBL/GenBank/DDBJ databases">
        <title>The draft genome of Sphingosinicella sp. GL-C-18.</title>
        <authorList>
            <person name="Liu L."/>
            <person name="Li L."/>
            <person name="Liang L."/>
            <person name="Zhang X."/>
            <person name="Wang T."/>
        </authorList>
    </citation>
    <scope>NUCLEOTIDE SEQUENCE [LARGE SCALE GENOMIC DNA]</scope>
    <source>
        <strain evidence="2 3">GL-C-18</strain>
    </source>
</reference>
<evidence type="ECO:0000313" key="2">
    <source>
        <dbReference type="EMBL" id="PSJ41710.1"/>
    </source>
</evidence>
<keyword evidence="3" id="KW-1185">Reference proteome</keyword>
<feature type="transmembrane region" description="Helical" evidence="1">
    <location>
        <begin position="32"/>
        <end position="51"/>
    </location>
</feature>
<keyword evidence="1" id="KW-0472">Membrane</keyword>
<dbReference type="Proteomes" id="UP000241167">
    <property type="component" value="Unassembled WGS sequence"/>
</dbReference>